<evidence type="ECO:0000256" key="5">
    <source>
        <dbReference type="ARBA" id="ARBA00023136"/>
    </source>
</evidence>
<organism evidence="8 9">
    <name type="scientific">Enterovibrio qingdaonensis</name>
    <dbReference type="NCBI Taxonomy" id="2899818"/>
    <lineage>
        <taxon>Bacteria</taxon>
        <taxon>Pseudomonadati</taxon>
        <taxon>Pseudomonadota</taxon>
        <taxon>Gammaproteobacteria</taxon>
        <taxon>Vibrionales</taxon>
        <taxon>Vibrionaceae</taxon>
        <taxon>Enterovibrio</taxon>
    </lineage>
</organism>
<name>A0ABT5QLP6_9GAMM</name>
<evidence type="ECO:0000313" key="9">
    <source>
        <dbReference type="Proteomes" id="UP001149821"/>
    </source>
</evidence>
<evidence type="ECO:0000256" key="1">
    <source>
        <dbReference type="ARBA" id="ARBA00004651"/>
    </source>
</evidence>
<dbReference type="Proteomes" id="UP001149821">
    <property type="component" value="Unassembled WGS sequence"/>
</dbReference>
<feature type="transmembrane region" description="Helical" evidence="6">
    <location>
        <begin position="121"/>
        <end position="143"/>
    </location>
</feature>
<feature type="transmembrane region" description="Helical" evidence="6">
    <location>
        <begin position="35"/>
        <end position="53"/>
    </location>
</feature>
<feature type="transmembrane region" description="Helical" evidence="6">
    <location>
        <begin position="173"/>
        <end position="196"/>
    </location>
</feature>
<feature type="transmembrane region" description="Helical" evidence="6">
    <location>
        <begin position="237"/>
        <end position="258"/>
    </location>
</feature>
<proteinExistence type="predicted"/>
<dbReference type="SUPFAM" id="SSF103481">
    <property type="entry name" value="Multidrug resistance efflux transporter EmrE"/>
    <property type="match status" value="2"/>
</dbReference>
<protein>
    <submittedName>
        <fullName evidence="8">DMT family transporter</fullName>
    </submittedName>
</protein>
<feature type="transmembrane region" description="Helical" evidence="6">
    <location>
        <begin position="65"/>
        <end position="84"/>
    </location>
</feature>
<feature type="domain" description="EamA" evidence="7">
    <location>
        <begin position="150"/>
        <end position="279"/>
    </location>
</feature>
<accession>A0ABT5QLP6</accession>
<keyword evidence="3 6" id="KW-0812">Transmembrane</keyword>
<comment type="subcellular location">
    <subcellularLocation>
        <location evidence="1">Cell membrane</location>
        <topology evidence="1">Multi-pass membrane protein</topology>
    </subcellularLocation>
</comment>
<feature type="transmembrane region" description="Helical" evidence="6">
    <location>
        <begin position="96"/>
        <end position="114"/>
    </location>
</feature>
<evidence type="ECO:0000256" key="2">
    <source>
        <dbReference type="ARBA" id="ARBA00022475"/>
    </source>
</evidence>
<dbReference type="EMBL" id="JAJUBB010000007">
    <property type="protein sequence ID" value="MDD1781901.1"/>
    <property type="molecule type" value="Genomic_DNA"/>
</dbReference>
<feature type="transmembrane region" description="Helical" evidence="6">
    <location>
        <begin position="208"/>
        <end position="225"/>
    </location>
</feature>
<evidence type="ECO:0000256" key="3">
    <source>
        <dbReference type="ARBA" id="ARBA00022692"/>
    </source>
</evidence>
<evidence type="ECO:0000256" key="4">
    <source>
        <dbReference type="ARBA" id="ARBA00022989"/>
    </source>
</evidence>
<dbReference type="InterPro" id="IPR051258">
    <property type="entry name" value="Diverse_Substrate_Transporter"/>
</dbReference>
<dbReference type="InterPro" id="IPR037185">
    <property type="entry name" value="EmrE-like"/>
</dbReference>
<dbReference type="Pfam" id="PF00892">
    <property type="entry name" value="EamA"/>
    <property type="match status" value="2"/>
</dbReference>
<dbReference type="RefSeq" id="WP_274142436.1">
    <property type="nucleotide sequence ID" value="NZ_JAJUBB010000007.1"/>
</dbReference>
<feature type="domain" description="EamA" evidence="7">
    <location>
        <begin position="8"/>
        <end position="137"/>
    </location>
</feature>
<feature type="transmembrane region" description="Helical" evidence="6">
    <location>
        <begin position="149"/>
        <end position="166"/>
    </location>
</feature>
<dbReference type="PANTHER" id="PTHR42920">
    <property type="entry name" value="OS03G0707200 PROTEIN-RELATED"/>
    <property type="match status" value="1"/>
</dbReference>
<keyword evidence="9" id="KW-1185">Reference proteome</keyword>
<keyword evidence="2" id="KW-1003">Cell membrane</keyword>
<gene>
    <name evidence="8" type="ORF">LRP49_12015</name>
</gene>
<evidence type="ECO:0000256" key="6">
    <source>
        <dbReference type="SAM" id="Phobius"/>
    </source>
</evidence>
<sequence length="297" mass="32714">MLSERRASLILLVVTVFAAWGWIFSKEAIQGLPPFGFVGLRFLAASLCLLPFCFSKLKQVDRGDLVRASGVGSLLSCALLFWIYAMSVSTSLGEGAFIMSLSMLIVPLIAWVLFKQKPQRIFWVSMPVAVSGLAMLSLGGVGWQLSASQIWFLLAALFLALHFNVNSRYAKRIPALVLTCVQLFSTGVIASIASLLTETWPESVPTSIWIWFGLSVLVATSLRYLMQTLGQKGASPANAAIIMILEPVWTVVLSVVWYHEAMPAHKIMGCGLILASLLIYRGAQPLRIWLRRKPKQL</sequence>
<keyword evidence="4 6" id="KW-1133">Transmembrane helix</keyword>
<evidence type="ECO:0000259" key="7">
    <source>
        <dbReference type="Pfam" id="PF00892"/>
    </source>
</evidence>
<dbReference type="PANTHER" id="PTHR42920:SF5">
    <property type="entry name" value="EAMA DOMAIN-CONTAINING PROTEIN"/>
    <property type="match status" value="1"/>
</dbReference>
<dbReference type="InterPro" id="IPR000620">
    <property type="entry name" value="EamA_dom"/>
</dbReference>
<feature type="transmembrane region" description="Helical" evidence="6">
    <location>
        <begin position="264"/>
        <end position="283"/>
    </location>
</feature>
<keyword evidence="5 6" id="KW-0472">Membrane</keyword>
<evidence type="ECO:0000313" key="8">
    <source>
        <dbReference type="EMBL" id="MDD1781901.1"/>
    </source>
</evidence>
<reference evidence="8" key="1">
    <citation type="submission" date="2021-12" db="EMBL/GenBank/DDBJ databases">
        <title>Enterovibrio ZSDZ35 sp. nov. and Enterovibrio ZSDZ42 sp. nov., isolated from coastal seawater in Qingdao.</title>
        <authorList>
            <person name="Zhang P."/>
        </authorList>
    </citation>
    <scope>NUCLEOTIDE SEQUENCE</scope>
    <source>
        <strain evidence="8">ZSDZ35</strain>
    </source>
</reference>
<comment type="caution">
    <text evidence="8">The sequence shown here is derived from an EMBL/GenBank/DDBJ whole genome shotgun (WGS) entry which is preliminary data.</text>
</comment>